<protein>
    <submittedName>
        <fullName evidence="2">Uncharacterized protein</fullName>
    </submittedName>
</protein>
<dbReference type="Proteomes" id="UP001500842">
    <property type="component" value="Unassembled WGS sequence"/>
</dbReference>
<gene>
    <name evidence="2" type="ORF">GCM10009788_53400</name>
</gene>
<evidence type="ECO:0000313" key="2">
    <source>
        <dbReference type="EMBL" id="GAA1544258.1"/>
    </source>
</evidence>
<evidence type="ECO:0000313" key="3">
    <source>
        <dbReference type="Proteomes" id="UP001500842"/>
    </source>
</evidence>
<feature type="region of interest" description="Disordered" evidence="1">
    <location>
        <begin position="220"/>
        <end position="255"/>
    </location>
</feature>
<sequence length="255" mass="27886">MPRSAYDPLMGLLDRLIGAANRAEQAKTSAELHVFRDRRFERAEELAATGSTGEAVVTGIRRRLNDGTTETQVRLEWRAPEARAGALRFGDDLAPVIRLGATVRVRTDGDTVALDVAAMAGRLGGWTDPGRRSRKVPEQGVDDRSLDARVLSRLRKWPAETAVVVSVEQARVLGMPSQDWDVVVQRADGARATIHRDHVPPYVRWYVHPGAEIPVAIDPKDATRAQGDWPRLAEERAVDGGRWGDPPPEGSLAAG</sequence>
<evidence type="ECO:0000256" key="1">
    <source>
        <dbReference type="SAM" id="MobiDB-lite"/>
    </source>
</evidence>
<comment type="caution">
    <text evidence="2">The sequence shown here is derived from an EMBL/GenBank/DDBJ whole genome shotgun (WGS) entry which is preliminary data.</text>
</comment>
<proteinExistence type="predicted"/>
<organism evidence="2 3">
    <name type="scientific">Nocardioides humi</name>
    <dbReference type="NCBI Taxonomy" id="449461"/>
    <lineage>
        <taxon>Bacteria</taxon>
        <taxon>Bacillati</taxon>
        <taxon>Actinomycetota</taxon>
        <taxon>Actinomycetes</taxon>
        <taxon>Propionibacteriales</taxon>
        <taxon>Nocardioidaceae</taxon>
        <taxon>Nocardioides</taxon>
    </lineage>
</organism>
<name>A0ABN2BQG0_9ACTN</name>
<keyword evidence="3" id="KW-1185">Reference proteome</keyword>
<accession>A0ABN2BQG0</accession>
<dbReference type="EMBL" id="BAAAOR010000040">
    <property type="protein sequence ID" value="GAA1544258.1"/>
    <property type="molecule type" value="Genomic_DNA"/>
</dbReference>
<reference evidence="2 3" key="1">
    <citation type="journal article" date="2019" name="Int. J. Syst. Evol. Microbiol.">
        <title>The Global Catalogue of Microorganisms (GCM) 10K type strain sequencing project: providing services to taxonomists for standard genome sequencing and annotation.</title>
        <authorList>
            <consortium name="The Broad Institute Genomics Platform"/>
            <consortium name="The Broad Institute Genome Sequencing Center for Infectious Disease"/>
            <person name="Wu L."/>
            <person name="Ma J."/>
        </authorList>
    </citation>
    <scope>NUCLEOTIDE SEQUENCE [LARGE SCALE GENOMIC DNA]</scope>
    <source>
        <strain evidence="2 3">JCM 14942</strain>
    </source>
</reference>